<evidence type="ECO:0000313" key="2">
    <source>
        <dbReference type="EMBL" id="ACY47690.1"/>
    </source>
</evidence>
<accession>D0MGD4</accession>
<gene>
    <name evidence="2" type="ordered locus">Rmar_0792</name>
</gene>
<protein>
    <submittedName>
        <fullName evidence="2">Uncharacterized protein</fullName>
    </submittedName>
</protein>
<reference evidence="2 3" key="1">
    <citation type="journal article" date="2009" name="Stand. Genomic Sci.">
        <title>Complete genome sequence of Rhodothermus marinus type strain (R-10).</title>
        <authorList>
            <person name="Nolan M."/>
            <person name="Tindall B.J."/>
            <person name="Pomrenke H."/>
            <person name="Lapidus A."/>
            <person name="Copeland A."/>
            <person name="Glavina Del Rio T."/>
            <person name="Lucas S."/>
            <person name="Chen F."/>
            <person name="Tice H."/>
            <person name="Cheng J.F."/>
            <person name="Saunders E."/>
            <person name="Han C."/>
            <person name="Bruce D."/>
            <person name="Goodwin L."/>
            <person name="Chain P."/>
            <person name="Pitluck S."/>
            <person name="Ovchinikova G."/>
            <person name="Pati A."/>
            <person name="Ivanova N."/>
            <person name="Mavromatis K."/>
            <person name="Chen A."/>
            <person name="Palaniappan K."/>
            <person name="Land M."/>
            <person name="Hauser L."/>
            <person name="Chang Y.J."/>
            <person name="Jeffries C.D."/>
            <person name="Brettin T."/>
            <person name="Goker M."/>
            <person name="Bristow J."/>
            <person name="Eisen J.A."/>
            <person name="Markowitz V."/>
            <person name="Hugenholtz P."/>
            <person name="Kyrpides N.C."/>
            <person name="Klenk H.P."/>
            <person name="Detter J.C."/>
        </authorList>
    </citation>
    <scope>NUCLEOTIDE SEQUENCE [LARGE SCALE GENOMIC DNA]</scope>
    <source>
        <strain evidence="3">ATCC 43812 / DSM 4252 / R-10</strain>
    </source>
</reference>
<dbReference type="OrthoDB" id="9927211at2"/>
<proteinExistence type="predicted"/>
<dbReference type="HOGENOM" id="CLU_2384226_0_0_10"/>
<name>D0MGD4_RHOM4</name>
<organism evidence="2 3">
    <name type="scientific">Rhodothermus marinus (strain ATCC 43812 / DSM 4252 / R-10)</name>
    <name type="common">Rhodothermus obamensis</name>
    <dbReference type="NCBI Taxonomy" id="518766"/>
    <lineage>
        <taxon>Bacteria</taxon>
        <taxon>Pseudomonadati</taxon>
        <taxon>Rhodothermota</taxon>
        <taxon>Rhodothermia</taxon>
        <taxon>Rhodothermales</taxon>
        <taxon>Rhodothermaceae</taxon>
        <taxon>Rhodothermus</taxon>
    </lineage>
</organism>
<evidence type="ECO:0000313" key="3">
    <source>
        <dbReference type="Proteomes" id="UP000002221"/>
    </source>
</evidence>
<dbReference type="STRING" id="518766.Rmar_0792"/>
<feature type="compositionally biased region" description="Low complexity" evidence="1">
    <location>
        <begin position="34"/>
        <end position="43"/>
    </location>
</feature>
<sequence length="95" mass="10722">MDLRIHNNWPSFLNTPEPSATRRPDPAPTPSAPQTPSETPTTQHARPEGVTQEEWTWIQRHFPPSEKMTLRLYGPNRTLQTLQPGGLGTRLDVKG</sequence>
<dbReference type="EMBL" id="CP001807">
    <property type="protein sequence ID" value="ACY47690.1"/>
    <property type="molecule type" value="Genomic_DNA"/>
</dbReference>
<dbReference type="Proteomes" id="UP000002221">
    <property type="component" value="Chromosome"/>
</dbReference>
<keyword evidence="3" id="KW-1185">Reference proteome</keyword>
<dbReference type="RefSeq" id="WP_012843302.1">
    <property type="nucleotide sequence ID" value="NC_013501.1"/>
</dbReference>
<feature type="compositionally biased region" description="Polar residues" evidence="1">
    <location>
        <begin position="8"/>
        <end position="17"/>
    </location>
</feature>
<dbReference type="KEGG" id="rmr:Rmar_0792"/>
<evidence type="ECO:0000256" key="1">
    <source>
        <dbReference type="SAM" id="MobiDB-lite"/>
    </source>
</evidence>
<feature type="region of interest" description="Disordered" evidence="1">
    <location>
        <begin position="1"/>
        <end position="53"/>
    </location>
</feature>
<dbReference type="AlphaFoldDB" id="D0MGD4"/>